<name>A0ACA9Q6E6_9GLOM</name>
<feature type="non-terminal residue" evidence="1">
    <location>
        <position position="1"/>
    </location>
</feature>
<proteinExistence type="predicted"/>
<accession>A0ACA9Q6E6</accession>
<evidence type="ECO:0000313" key="2">
    <source>
        <dbReference type="Proteomes" id="UP000789366"/>
    </source>
</evidence>
<dbReference type="Proteomes" id="UP000789366">
    <property type="component" value="Unassembled WGS sequence"/>
</dbReference>
<keyword evidence="2" id="KW-1185">Reference proteome</keyword>
<comment type="caution">
    <text evidence="1">The sequence shown here is derived from an EMBL/GenBank/DDBJ whole genome shotgun (WGS) entry which is preliminary data.</text>
</comment>
<gene>
    <name evidence="1" type="ORF">SPELUC_LOCUS13680</name>
</gene>
<organism evidence="1 2">
    <name type="scientific">Cetraspora pellucida</name>
    <dbReference type="NCBI Taxonomy" id="1433469"/>
    <lineage>
        <taxon>Eukaryota</taxon>
        <taxon>Fungi</taxon>
        <taxon>Fungi incertae sedis</taxon>
        <taxon>Mucoromycota</taxon>
        <taxon>Glomeromycotina</taxon>
        <taxon>Glomeromycetes</taxon>
        <taxon>Diversisporales</taxon>
        <taxon>Gigasporaceae</taxon>
        <taxon>Cetraspora</taxon>
    </lineage>
</organism>
<sequence>PLLAFIIAILLSGAASLLLCESLSAQPENERFQKKIEFTRLASTLITNKYQRRLIQFVLFVTFESLIISSIIISSQTMDSLTISVLGKTCGIGIYPTKGVFCVSEQSATGSPFGESYMLLTVGYFV</sequence>
<reference evidence="1" key="1">
    <citation type="submission" date="2021-06" db="EMBL/GenBank/DDBJ databases">
        <authorList>
            <person name="Kallberg Y."/>
            <person name="Tangrot J."/>
            <person name="Rosling A."/>
        </authorList>
    </citation>
    <scope>NUCLEOTIDE SEQUENCE</scope>
    <source>
        <strain evidence="1">28 12/20/2015</strain>
    </source>
</reference>
<protein>
    <submittedName>
        <fullName evidence="1">2480_t:CDS:1</fullName>
    </submittedName>
</protein>
<dbReference type="EMBL" id="CAJVPW010037243">
    <property type="protein sequence ID" value="CAG8739461.1"/>
    <property type="molecule type" value="Genomic_DNA"/>
</dbReference>
<evidence type="ECO:0000313" key="1">
    <source>
        <dbReference type="EMBL" id="CAG8739461.1"/>
    </source>
</evidence>
<feature type="non-terminal residue" evidence="1">
    <location>
        <position position="126"/>
    </location>
</feature>